<proteinExistence type="predicted"/>
<dbReference type="EMBL" id="MT143900">
    <property type="protein sequence ID" value="QJH92558.1"/>
    <property type="molecule type" value="Genomic_DNA"/>
</dbReference>
<organism evidence="1">
    <name type="scientific">viral metagenome</name>
    <dbReference type="NCBI Taxonomy" id="1070528"/>
    <lineage>
        <taxon>unclassified sequences</taxon>
        <taxon>metagenomes</taxon>
        <taxon>organismal metagenomes</taxon>
    </lineage>
</organism>
<accession>A0A6M3X4F6</accession>
<evidence type="ECO:0000313" key="1">
    <source>
        <dbReference type="EMBL" id="QJH92558.1"/>
    </source>
</evidence>
<gene>
    <name evidence="1" type="ORF">MM171A03406_0008</name>
</gene>
<protein>
    <submittedName>
        <fullName evidence="1">Uncharacterized protein</fullName>
    </submittedName>
</protein>
<reference evidence="1" key="1">
    <citation type="submission" date="2020-03" db="EMBL/GenBank/DDBJ databases">
        <title>The deep terrestrial virosphere.</title>
        <authorList>
            <person name="Holmfeldt K."/>
            <person name="Nilsson E."/>
            <person name="Simone D."/>
            <person name="Lopez-Fernandez M."/>
            <person name="Wu X."/>
            <person name="de Brujin I."/>
            <person name="Lundin D."/>
            <person name="Andersson A."/>
            <person name="Bertilsson S."/>
            <person name="Dopson M."/>
        </authorList>
    </citation>
    <scope>NUCLEOTIDE SEQUENCE</scope>
    <source>
        <strain evidence="1">MM171A03406</strain>
    </source>
</reference>
<name>A0A6M3X4F6_9ZZZZ</name>
<sequence length="51" mass="5784">MEIAQGKQCPECQKPLFKMIWARDVNGNVVKYILVCDNSACPKCRSPQGRE</sequence>
<dbReference type="AlphaFoldDB" id="A0A6M3X4F6"/>